<evidence type="ECO:0000259" key="7">
    <source>
        <dbReference type="PROSITE" id="PS50847"/>
    </source>
</evidence>
<feature type="domain" description="Gram-positive cocci surface proteins LPxTG" evidence="7">
    <location>
        <begin position="932"/>
        <end position="965"/>
    </location>
</feature>
<evidence type="ECO:0000313" key="9">
    <source>
        <dbReference type="Proteomes" id="UP000235649"/>
    </source>
</evidence>
<feature type="region of interest" description="Disordered" evidence="5">
    <location>
        <begin position="177"/>
        <end position="199"/>
    </location>
</feature>
<feature type="compositionally biased region" description="Low complexity" evidence="5">
    <location>
        <begin position="910"/>
        <end position="931"/>
    </location>
</feature>
<dbReference type="Proteomes" id="UP000235649">
    <property type="component" value="Unassembled WGS sequence"/>
</dbReference>
<dbReference type="NCBIfam" id="TIGR01167">
    <property type="entry name" value="LPXTG_anchor"/>
    <property type="match status" value="1"/>
</dbReference>
<feature type="compositionally biased region" description="Polar residues" evidence="5">
    <location>
        <begin position="899"/>
        <end position="909"/>
    </location>
</feature>
<organism evidence="8 9">
    <name type="scientific">Companilactobacillus nuruki</name>
    <dbReference type="NCBI Taxonomy" id="1993540"/>
    <lineage>
        <taxon>Bacteria</taxon>
        <taxon>Bacillati</taxon>
        <taxon>Bacillota</taxon>
        <taxon>Bacilli</taxon>
        <taxon>Lactobacillales</taxon>
        <taxon>Lactobacillaceae</taxon>
        <taxon>Companilactobacillus</taxon>
    </lineage>
</organism>
<keyword evidence="4" id="KW-0572">Peptidoglycan-anchor</keyword>
<dbReference type="Pfam" id="PF00746">
    <property type="entry name" value="Gram_pos_anchor"/>
    <property type="match status" value="1"/>
</dbReference>
<evidence type="ECO:0000256" key="4">
    <source>
        <dbReference type="ARBA" id="ARBA00023088"/>
    </source>
</evidence>
<proteinExistence type="predicted"/>
<dbReference type="AlphaFoldDB" id="A0A2N7ASX1"/>
<feature type="compositionally biased region" description="Low complexity" evidence="5">
    <location>
        <begin position="799"/>
        <end position="835"/>
    </location>
</feature>
<keyword evidence="6" id="KW-1133">Transmembrane helix</keyword>
<dbReference type="InterPro" id="IPR019931">
    <property type="entry name" value="LPXTG_anchor"/>
</dbReference>
<keyword evidence="6" id="KW-0812">Transmembrane</keyword>
<dbReference type="PROSITE" id="PS50847">
    <property type="entry name" value="GRAM_POS_ANCHORING"/>
    <property type="match status" value="1"/>
</dbReference>
<evidence type="ECO:0000256" key="1">
    <source>
        <dbReference type="ARBA" id="ARBA00022512"/>
    </source>
</evidence>
<gene>
    <name evidence="8" type="ORF">CBP76_08775</name>
</gene>
<comment type="caution">
    <text evidence="8">The sequence shown here is derived from an EMBL/GenBank/DDBJ whole genome shotgun (WGS) entry which is preliminary data.</text>
</comment>
<dbReference type="InterPro" id="IPR013783">
    <property type="entry name" value="Ig-like_fold"/>
</dbReference>
<dbReference type="RefSeq" id="WP_102196526.1">
    <property type="nucleotide sequence ID" value="NZ_NIPR01000034.1"/>
</dbReference>
<dbReference type="EMBL" id="NIPR01000034">
    <property type="protein sequence ID" value="PMD68785.1"/>
    <property type="molecule type" value="Genomic_DNA"/>
</dbReference>
<dbReference type="OrthoDB" id="2327454at2"/>
<protein>
    <recommendedName>
        <fullName evidence="7">Gram-positive cocci surface proteins LPxTG domain-containing protein</fullName>
    </recommendedName>
</protein>
<keyword evidence="3" id="KW-0732">Signal</keyword>
<feature type="transmembrane region" description="Helical" evidence="6">
    <location>
        <begin position="20"/>
        <end position="39"/>
    </location>
</feature>
<evidence type="ECO:0000256" key="2">
    <source>
        <dbReference type="ARBA" id="ARBA00022525"/>
    </source>
</evidence>
<name>A0A2N7ASX1_9LACO</name>
<evidence type="ECO:0000313" key="8">
    <source>
        <dbReference type="EMBL" id="PMD68785.1"/>
    </source>
</evidence>
<reference evidence="8 9" key="1">
    <citation type="submission" date="2017-05" db="EMBL/GenBank/DDBJ databases">
        <title>Lactobacillus nurukis nov., sp. nov., isolated from nuruk.</title>
        <authorList>
            <person name="Kim S.-J."/>
        </authorList>
    </citation>
    <scope>NUCLEOTIDE SEQUENCE [LARGE SCALE GENOMIC DNA]</scope>
    <source>
        <strain evidence="8 9">SYF10-1a</strain>
    </source>
</reference>
<evidence type="ECO:0000256" key="6">
    <source>
        <dbReference type="SAM" id="Phobius"/>
    </source>
</evidence>
<feature type="region of interest" description="Disordered" evidence="5">
    <location>
        <begin position="797"/>
        <end position="938"/>
    </location>
</feature>
<accession>A0A2N7ASX1</accession>
<evidence type="ECO:0000256" key="5">
    <source>
        <dbReference type="SAM" id="MobiDB-lite"/>
    </source>
</evidence>
<keyword evidence="9" id="KW-1185">Reference proteome</keyword>
<feature type="transmembrane region" description="Helical" evidence="6">
    <location>
        <begin position="941"/>
        <end position="959"/>
    </location>
</feature>
<dbReference type="Gene3D" id="2.60.40.10">
    <property type="entry name" value="Immunoglobulins"/>
    <property type="match status" value="3"/>
</dbReference>
<keyword evidence="2" id="KW-0964">Secreted</keyword>
<feature type="compositionally biased region" description="Low complexity" evidence="5">
    <location>
        <begin position="844"/>
        <end position="898"/>
    </location>
</feature>
<keyword evidence="6" id="KW-0472">Membrane</keyword>
<evidence type="ECO:0000256" key="3">
    <source>
        <dbReference type="ARBA" id="ARBA00022729"/>
    </source>
</evidence>
<keyword evidence="1" id="KW-0134">Cell wall</keyword>
<sequence>MKQLHNFKVKNKFYKSEKSWLIPLAAASVIAGVTVTSPINTNIIHAATSESSTEATSSTPTAKTITKMPTLANFYISVNQKYIPYNAKGAALVLPYATNHMATGDSLYGFYIVLPKSITGNLEEFQQSADNYVAAIKNDYTNPVDKNYPGQGILLNSLKVYQLNNTSDDRQVFYFRPDDDAKVGTPDPDPLADGGTTTPMRIRMSLPIQTGADIASTPASITVNAGVPSEVATQDVLFIGIGDWDSTGQSLYPTLSSSSLGITDAPDKNLAGVAYTAPLSGSLAETITYIHTTVKDTYTAYDKDSETSDGAYTKIGYDKTTSGTDGTTYSLFDFLKAPLSYFYADRNKYWYPSLSVEVNDKPIDLNSTMTYAPTSVSSNTTTVNGHSYKAFMNEIKTKLTPHDSTIYASENPTWIPDSNIGIIDPEGNLVKISDMAKTSTSSNTTTYTYTDPKDKTTADLMDYQPNMLTVTSNVNPQKAGSYTVTYAFKDSQSNTTRASANVAVKDSNAAITGKDVTTSDPQNWNPIEGITSVTSSDGTTKLTPEQIAAAIKDGKITTTIIDKDGKTVDSLTNAKYGAYSLTYNYTDDDNNTVMSQPVTLTVETPDQSSIAVQGSTIKNGGTWDLDNGITSVKKSDGTNMSSEEIKNAINNGNITATITGPNGATSINTTNPGDYKVIYTYKDDQGKSVTLDPITVTVSEPLVDNSSLTTKDTTLTTGSTWNPADNVTTLVDPSGNNLVINQALENKVLTYTIQDSTETPIDSIDTSKAGIYIVTYSYTDSNGKTLTSKATVKIIDNPSSGNTSSGSSNGNSSTSNDSGNTSTDNTSSDNDNSNTITTDPGKPNNDNSNDSTGSSNVPNRSTATGSANTSASNNDSNNSVNTSSINNTSTSNAASASSPQIADNDSSQVTTPNNPINNSTTSETSDTKSTTLPQTGNQNNIWYSRLGVLLLTILATFGFKKKNNQ</sequence>